<keyword evidence="3" id="KW-1185">Reference proteome</keyword>
<dbReference type="OrthoDB" id="4872153at2"/>
<name>A0A345NQE7_9MICO</name>
<protein>
    <submittedName>
        <fullName evidence="2">Uncharacterized protein</fullName>
    </submittedName>
</protein>
<reference evidence="2 3" key="1">
    <citation type="submission" date="2018-07" db="EMBL/GenBank/DDBJ databases">
        <title>Complete genome sequencing of Ornithinimicrobium sp. AMA3305.</title>
        <authorList>
            <person name="Bae J.-W."/>
        </authorList>
    </citation>
    <scope>NUCLEOTIDE SEQUENCE [LARGE SCALE GENOMIC DNA]</scope>
    <source>
        <strain evidence="2 3">AMA3305</strain>
    </source>
</reference>
<evidence type="ECO:0000313" key="2">
    <source>
        <dbReference type="EMBL" id="AXH97255.1"/>
    </source>
</evidence>
<feature type="compositionally biased region" description="Basic and acidic residues" evidence="1">
    <location>
        <begin position="26"/>
        <end position="46"/>
    </location>
</feature>
<dbReference type="Proteomes" id="UP000253790">
    <property type="component" value="Chromosome"/>
</dbReference>
<proteinExistence type="predicted"/>
<evidence type="ECO:0000313" key="3">
    <source>
        <dbReference type="Proteomes" id="UP000253790"/>
    </source>
</evidence>
<dbReference type="KEGG" id="orn:DV701_15055"/>
<sequence>MTRTAPGGDRSAEQPSAQQPSAQQDHSAEHPDQEDGAVPDKPEEVAPSRSRRHHRVLAPATNPSADASEDTVARTGPEPGAPGESARDAWIRAQRPPHWG</sequence>
<dbReference type="AlphaFoldDB" id="A0A345NQE7"/>
<accession>A0A345NQE7</accession>
<dbReference type="EMBL" id="CP031229">
    <property type="protein sequence ID" value="AXH97255.1"/>
    <property type="molecule type" value="Genomic_DNA"/>
</dbReference>
<organism evidence="2 3">
    <name type="scientific">Ornithinimicrobium avium</name>
    <dbReference type="NCBI Taxonomy" id="2283195"/>
    <lineage>
        <taxon>Bacteria</taxon>
        <taxon>Bacillati</taxon>
        <taxon>Actinomycetota</taxon>
        <taxon>Actinomycetes</taxon>
        <taxon>Micrococcales</taxon>
        <taxon>Ornithinimicrobiaceae</taxon>
        <taxon>Ornithinimicrobium</taxon>
    </lineage>
</organism>
<evidence type="ECO:0000256" key="1">
    <source>
        <dbReference type="SAM" id="MobiDB-lite"/>
    </source>
</evidence>
<feature type="compositionally biased region" description="Low complexity" evidence="1">
    <location>
        <begin position="14"/>
        <end position="24"/>
    </location>
</feature>
<gene>
    <name evidence="2" type="ORF">DV701_15055</name>
</gene>
<feature type="region of interest" description="Disordered" evidence="1">
    <location>
        <begin position="1"/>
        <end position="100"/>
    </location>
</feature>
<dbReference type="RefSeq" id="WP_114929427.1">
    <property type="nucleotide sequence ID" value="NZ_CP031229.1"/>
</dbReference>